<dbReference type="Proteomes" id="UP000267096">
    <property type="component" value="Unassembled WGS sequence"/>
</dbReference>
<organism evidence="3">
    <name type="scientific">Anisakis simplex</name>
    <name type="common">Herring worm</name>
    <dbReference type="NCBI Taxonomy" id="6269"/>
    <lineage>
        <taxon>Eukaryota</taxon>
        <taxon>Metazoa</taxon>
        <taxon>Ecdysozoa</taxon>
        <taxon>Nematoda</taxon>
        <taxon>Chromadorea</taxon>
        <taxon>Rhabditida</taxon>
        <taxon>Spirurina</taxon>
        <taxon>Ascaridomorpha</taxon>
        <taxon>Ascaridoidea</taxon>
        <taxon>Anisakidae</taxon>
        <taxon>Anisakis</taxon>
        <taxon>Anisakis simplex complex</taxon>
    </lineage>
</organism>
<reference evidence="1 2" key="2">
    <citation type="submission" date="2018-11" db="EMBL/GenBank/DDBJ databases">
        <authorList>
            <consortium name="Pathogen Informatics"/>
        </authorList>
    </citation>
    <scope>NUCLEOTIDE SEQUENCE [LARGE SCALE GENOMIC DNA]</scope>
</reference>
<gene>
    <name evidence="1" type="ORF">ASIM_LOCUS17912</name>
</gene>
<protein>
    <submittedName>
        <fullName evidence="1 3">Uncharacterized protein</fullName>
    </submittedName>
</protein>
<reference evidence="3" key="1">
    <citation type="submission" date="2017-02" db="UniProtKB">
        <authorList>
            <consortium name="WormBaseParasite"/>
        </authorList>
    </citation>
    <scope>IDENTIFICATION</scope>
</reference>
<dbReference type="AlphaFoldDB" id="A0A0M3KC14"/>
<dbReference type="EMBL" id="UYRR01034744">
    <property type="protein sequence ID" value="VDK62062.1"/>
    <property type="molecule type" value="Genomic_DNA"/>
</dbReference>
<accession>A0A0M3KC14</accession>
<sequence>MVMSLKLSSRNEGCCRLFDGCPRQYRLLLQMVDSLEFDEKPNYAEIQRIFADIRKEKNIRMHDRLDWDQGSTSVTLSTTLSASACSDLYHYAIKE</sequence>
<evidence type="ECO:0000313" key="1">
    <source>
        <dbReference type="EMBL" id="VDK62062.1"/>
    </source>
</evidence>
<evidence type="ECO:0000313" key="2">
    <source>
        <dbReference type="Proteomes" id="UP000267096"/>
    </source>
</evidence>
<evidence type="ECO:0000313" key="3">
    <source>
        <dbReference type="WBParaSite" id="ASIM_0001851301-mRNA-1"/>
    </source>
</evidence>
<name>A0A0M3KC14_ANISI</name>
<dbReference type="Gene3D" id="1.10.510.10">
    <property type="entry name" value="Transferase(Phosphotransferase) domain 1"/>
    <property type="match status" value="1"/>
</dbReference>
<dbReference type="WBParaSite" id="ASIM_0001851301-mRNA-1">
    <property type="protein sequence ID" value="ASIM_0001851301-mRNA-1"/>
    <property type="gene ID" value="ASIM_0001851301"/>
</dbReference>
<proteinExistence type="predicted"/>
<keyword evidence="2" id="KW-1185">Reference proteome</keyword>